<evidence type="ECO:0000256" key="1">
    <source>
        <dbReference type="ARBA" id="ARBA00004123"/>
    </source>
</evidence>
<keyword evidence="4" id="KW-0804">Transcription</keyword>
<dbReference type="EMBL" id="JANBQB010001122">
    <property type="protein sequence ID" value="KAJ1972221.1"/>
    <property type="molecule type" value="Genomic_DNA"/>
</dbReference>
<keyword evidence="3" id="KW-0805">Transcription regulation</keyword>
<dbReference type="PROSITE" id="PS00463">
    <property type="entry name" value="ZN2_CY6_FUNGAL_1"/>
    <property type="match status" value="1"/>
</dbReference>
<dbReference type="Proteomes" id="UP001151582">
    <property type="component" value="Unassembled WGS sequence"/>
</dbReference>
<evidence type="ECO:0000313" key="9">
    <source>
        <dbReference type="Proteomes" id="UP001151582"/>
    </source>
</evidence>
<evidence type="ECO:0000259" key="7">
    <source>
        <dbReference type="PROSITE" id="PS50048"/>
    </source>
</evidence>
<dbReference type="Pfam" id="PF00172">
    <property type="entry name" value="Zn_clus"/>
    <property type="match status" value="1"/>
</dbReference>
<dbReference type="CDD" id="cd00067">
    <property type="entry name" value="GAL4"/>
    <property type="match status" value="1"/>
</dbReference>
<dbReference type="PROSITE" id="PS50048">
    <property type="entry name" value="ZN2_CY6_FUNGAL_2"/>
    <property type="match status" value="1"/>
</dbReference>
<dbReference type="GO" id="GO:0005634">
    <property type="term" value="C:nucleus"/>
    <property type="evidence" value="ECO:0007669"/>
    <property type="project" value="UniProtKB-SubCell"/>
</dbReference>
<gene>
    <name evidence="8" type="ORF">H4R34_005479</name>
</gene>
<evidence type="ECO:0000256" key="5">
    <source>
        <dbReference type="ARBA" id="ARBA00023242"/>
    </source>
</evidence>
<feature type="compositionally biased region" description="Low complexity" evidence="6">
    <location>
        <begin position="378"/>
        <end position="399"/>
    </location>
</feature>
<evidence type="ECO:0000313" key="8">
    <source>
        <dbReference type="EMBL" id="KAJ1972221.1"/>
    </source>
</evidence>
<dbReference type="AlphaFoldDB" id="A0A9W8B0I9"/>
<evidence type="ECO:0000256" key="4">
    <source>
        <dbReference type="ARBA" id="ARBA00023163"/>
    </source>
</evidence>
<feature type="compositionally biased region" description="Polar residues" evidence="6">
    <location>
        <begin position="110"/>
        <end position="120"/>
    </location>
</feature>
<comment type="caution">
    <text evidence="8">The sequence shown here is derived from an EMBL/GenBank/DDBJ whole genome shotgun (WGS) entry which is preliminary data.</text>
</comment>
<keyword evidence="5" id="KW-0539">Nucleus</keyword>
<sequence>CPPLMTAPSEPAAPSGPRMRRVCDRCSQRRFRCDGKLPCQSCIRRLYNCSYSPVARRKSTKQKAPSDPKPTKPTETTNAPPTHAVPAAGLSDPSQVAKPAQALVPRSRSTRITSGHTSTPAPVAPSNAGKPVPRAAPSILPSTPESIDEAPEPLDPLADPAYYAHPRYDAYLVTDGSEAGRQRQDYEAHLFYLMLAGQLTSSQLRASAASPVPGLRPDKHGSPRLAGQHSVVESGLKTPEEFVYHSEVIQPLLKFFFNTYVMWEPDRQHQRFMVRMKRGKLSPVLLNAVLAYAAQLCAYAQADRNALKFFQREYFVRGENAFWREMDAGPTVDTMVGAILLCYSACNFGNSGKVDTYGDLSIRLSTMLQLNTLDAPASSSAASSPAAPMTSASSSASSSLPTPRICSPFERVLRECQRRAFWMVSYCYAIPMVLGKVLPMTNFDSARVNAADDAELAGFFTLDDPDDRLPSLVPPLLTADACKAKDNAIVELLVAVTSFHSATKVHNRVKLADYQRVNQQLDEWLARYPITFDFKSMAAATTRSSPTSQEHRAASPRAETSGPLEYLSVLMYHLCMVRANCDYILNLLRQSYSISPGTKLESKEENAEEADTNASSTDALTPDKLDQLIAWGRSRSWASFEFMTDEIVPYLMQVPLEYRPVNCHVYSFIAFMDNAQYFASLSPERQRRHASKLQMVYTINYKNMDYSLFSRYILIQFKKTISGLKIRWSATEDSRFILLGSQGQNLCLDNTEDETRGVDLTQL</sequence>
<dbReference type="SUPFAM" id="SSF57701">
    <property type="entry name" value="Zn2/Cys6 DNA-binding domain"/>
    <property type="match status" value="1"/>
</dbReference>
<dbReference type="OrthoDB" id="2269373at2759"/>
<dbReference type="GO" id="GO:0000981">
    <property type="term" value="F:DNA-binding transcription factor activity, RNA polymerase II-specific"/>
    <property type="evidence" value="ECO:0007669"/>
    <property type="project" value="InterPro"/>
</dbReference>
<keyword evidence="2" id="KW-0479">Metal-binding</keyword>
<comment type="subcellular location">
    <subcellularLocation>
        <location evidence="1">Nucleus</location>
    </subcellularLocation>
</comment>
<dbReference type="SMART" id="SM00066">
    <property type="entry name" value="GAL4"/>
    <property type="match status" value="1"/>
</dbReference>
<feature type="non-terminal residue" evidence="8">
    <location>
        <position position="1"/>
    </location>
</feature>
<name>A0A9W8B0I9_9FUNG</name>
<feature type="region of interest" description="Disordered" evidence="6">
    <location>
        <begin position="54"/>
        <end position="159"/>
    </location>
</feature>
<dbReference type="PANTHER" id="PTHR47338">
    <property type="entry name" value="ZN(II)2CYS6 TRANSCRIPTION FACTOR (EUROFUNG)-RELATED"/>
    <property type="match status" value="1"/>
</dbReference>
<evidence type="ECO:0000256" key="6">
    <source>
        <dbReference type="SAM" id="MobiDB-lite"/>
    </source>
</evidence>
<feature type="domain" description="Zn(2)-C6 fungal-type" evidence="7">
    <location>
        <begin position="22"/>
        <end position="51"/>
    </location>
</feature>
<proteinExistence type="predicted"/>
<dbReference type="GO" id="GO:0008270">
    <property type="term" value="F:zinc ion binding"/>
    <property type="evidence" value="ECO:0007669"/>
    <property type="project" value="InterPro"/>
</dbReference>
<feature type="region of interest" description="Disordered" evidence="6">
    <location>
        <begin position="598"/>
        <end position="617"/>
    </location>
</feature>
<dbReference type="InterPro" id="IPR036864">
    <property type="entry name" value="Zn2-C6_fun-type_DNA-bd_sf"/>
</dbReference>
<dbReference type="Gene3D" id="4.10.240.10">
    <property type="entry name" value="Zn(2)-C6 fungal-type DNA-binding domain"/>
    <property type="match status" value="1"/>
</dbReference>
<evidence type="ECO:0000256" key="2">
    <source>
        <dbReference type="ARBA" id="ARBA00022723"/>
    </source>
</evidence>
<dbReference type="PANTHER" id="PTHR47338:SF5">
    <property type="entry name" value="ZN(II)2CYS6 TRANSCRIPTION FACTOR (EUROFUNG)"/>
    <property type="match status" value="1"/>
</dbReference>
<dbReference type="InterPro" id="IPR001138">
    <property type="entry name" value="Zn2Cys6_DnaBD"/>
</dbReference>
<protein>
    <recommendedName>
        <fullName evidence="7">Zn(2)-C6 fungal-type domain-containing protein</fullName>
    </recommendedName>
</protein>
<organism evidence="8 9">
    <name type="scientific">Dimargaris verticillata</name>
    <dbReference type="NCBI Taxonomy" id="2761393"/>
    <lineage>
        <taxon>Eukaryota</taxon>
        <taxon>Fungi</taxon>
        <taxon>Fungi incertae sedis</taxon>
        <taxon>Zoopagomycota</taxon>
        <taxon>Kickxellomycotina</taxon>
        <taxon>Dimargaritomycetes</taxon>
        <taxon>Dimargaritales</taxon>
        <taxon>Dimargaritaceae</taxon>
        <taxon>Dimargaris</taxon>
    </lineage>
</organism>
<dbReference type="CDD" id="cd12148">
    <property type="entry name" value="fungal_TF_MHR"/>
    <property type="match status" value="1"/>
</dbReference>
<dbReference type="InterPro" id="IPR050815">
    <property type="entry name" value="TF_fung"/>
</dbReference>
<reference evidence="8" key="1">
    <citation type="submission" date="2022-07" db="EMBL/GenBank/DDBJ databases">
        <title>Phylogenomic reconstructions and comparative analyses of Kickxellomycotina fungi.</title>
        <authorList>
            <person name="Reynolds N.K."/>
            <person name="Stajich J.E."/>
            <person name="Barry K."/>
            <person name="Grigoriev I.V."/>
            <person name="Crous P."/>
            <person name="Smith M.E."/>
        </authorList>
    </citation>
    <scope>NUCLEOTIDE SEQUENCE</scope>
    <source>
        <strain evidence="8">RSA 567</strain>
    </source>
</reference>
<keyword evidence="9" id="KW-1185">Reference proteome</keyword>
<accession>A0A9W8B0I9</accession>
<feature type="region of interest" description="Disordered" evidence="6">
    <location>
        <begin position="378"/>
        <end position="402"/>
    </location>
</feature>
<evidence type="ECO:0000256" key="3">
    <source>
        <dbReference type="ARBA" id="ARBA00023015"/>
    </source>
</evidence>